<dbReference type="EMBL" id="WAIE01000002">
    <property type="protein sequence ID" value="KAB1442234.1"/>
    <property type="molecule type" value="Genomic_DNA"/>
</dbReference>
<dbReference type="Proteomes" id="UP000438699">
    <property type="component" value="Unassembled WGS sequence"/>
</dbReference>
<keyword evidence="2" id="KW-1185">Reference proteome</keyword>
<dbReference type="InterPro" id="IPR009679">
    <property type="entry name" value="Phage_186_CII-like"/>
</dbReference>
<evidence type="ECO:0000313" key="2">
    <source>
        <dbReference type="Proteomes" id="UP000438699"/>
    </source>
</evidence>
<comment type="caution">
    <text evidence="1">The sequence shown here is derived from an EMBL/GenBank/DDBJ whole genome shotgun (WGS) entry which is preliminary data.</text>
</comment>
<sequence length="102" mass="11346">MFGKSVTKVVQDCILDSGIQAKVVAEMINKPYSTLMREINPFDSSAKLGAETLLDIMKVTKDTRPLKFMAAEMGYSLEALKNDTSQDYHNSYSERFDAVEAG</sequence>
<dbReference type="RefSeq" id="WP_151150455.1">
    <property type="nucleotide sequence ID" value="NZ_WAIE01000002.1"/>
</dbReference>
<dbReference type="AlphaFoldDB" id="A0A6N6N4T4"/>
<organism evidence="1 2">
    <name type="scientific">Pseudodesulfovibrio senegalensis</name>
    <dbReference type="NCBI Taxonomy" id="1721087"/>
    <lineage>
        <taxon>Bacteria</taxon>
        <taxon>Pseudomonadati</taxon>
        <taxon>Thermodesulfobacteriota</taxon>
        <taxon>Desulfovibrionia</taxon>
        <taxon>Desulfovibrionales</taxon>
        <taxon>Desulfovibrionaceae</taxon>
    </lineage>
</organism>
<reference evidence="1 2" key="1">
    <citation type="journal article" date="2017" name="Int. J. Syst. Evol. Microbiol.">
        <title>Desulfovibrio senegalensis sp. nov., a mesophilic sulfate reducer isolated from marine sediment.</title>
        <authorList>
            <person name="Thioye A."/>
            <person name="Gam Z.B.A."/>
            <person name="Mbengue M."/>
            <person name="Cayol J.L."/>
            <person name="Joseph-Bartoli M."/>
            <person name="Toure-Kane C."/>
            <person name="Labat M."/>
        </authorList>
    </citation>
    <scope>NUCLEOTIDE SEQUENCE [LARGE SCALE GENOMIC DNA]</scope>
    <source>
        <strain evidence="1 2">DSM 101509</strain>
    </source>
</reference>
<proteinExistence type="predicted"/>
<dbReference type="GO" id="GO:0003677">
    <property type="term" value="F:DNA binding"/>
    <property type="evidence" value="ECO:0007669"/>
    <property type="project" value="InterPro"/>
</dbReference>
<dbReference type="Pfam" id="PF06892">
    <property type="entry name" value="Phage_CP76"/>
    <property type="match status" value="1"/>
</dbReference>
<name>A0A6N6N4T4_9BACT</name>
<evidence type="ECO:0000313" key="1">
    <source>
        <dbReference type="EMBL" id="KAB1442234.1"/>
    </source>
</evidence>
<protein>
    <submittedName>
        <fullName evidence="1">Amino acid-binding protein</fullName>
    </submittedName>
</protein>
<accession>A0A6N6N4T4</accession>
<dbReference type="OrthoDB" id="5454199at2"/>
<gene>
    <name evidence="1" type="ORF">F8A88_07190</name>
</gene>